<dbReference type="Proteomes" id="UP001236258">
    <property type="component" value="Unassembled WGS sequence"/>
</dbReference>
<dbReference type="RefSeq" id="WP_305946396.1">
    <property type="nucleotide sequence ID" value="NZ_JAUZVY010000007.1"/>
</dbReference>
<sequence length="77" mass="8966">MHTLNKKALSEIETAEYIGMSRSFLRQSRMEGNRKGRTAAPPFVKIGRSVRYLKDDLDRWLDGLHRLEHLSESKEAH</sequence>
<name>A0ABT9GTT6_9GAMM</name>
<protein>
    <submittedName>
        <fullName evidence="1">Helix-turn-helix domain-containing protein</fullName>
    </submittedName>
</protein>
<evidence type="ECO:0000313" key="2">
    <source>
        <dbReference type="Proteomes" id="UP001236258"/>
    </source>
</evidence>
<keyword evidence="2" id="KW-1185">Reference proteome</keyword>
<reference evidence="1 2" key="1">
    <citation type="submission" date="2023-08" db="EMBL/GenBank/DDBJ databases">
        <authorList>
            <person name="Joshi A."/>
            <person name="Thite S."/>
        </authorList>
    </citation>
    <scope>NUCLEOTIDE SEQUENCE [LARGE SCALE GENOMIC DNA]</scope>
    <source>
        <strain evidence="1 2">1E1</strain>
    </source>
</reference>
<gene>
    <name evidence="1" type="ORF">Q3O59_15245</name>
</gene>
<evidence type="ECO:0000313" key="1">
    <source>
        <dbReference type="EMBL" id="MDP4530385.1"/>
    </source>
</evidence>
<organism evidence="1 2">
    <name type="scientific">Alkalimonas delamerensis</name>
    <dbReference type="NCBI Taxonomy" id="265981"/>
    <lineage>
        <taxon>Bacteria</taxon>
        <taxon>Pseudomonadati</taxon>
        <taxon>Pseudomonadota</taxon>
        <taxon>Gammaproteobacteria</taxon>
        <taxon>Alkalimonas</taxon>
    </lineage>
</organism>
<accession>A0ABT9GTT6</accession>
<comment type="caution">
    <text evidence="1">The sequence shown here is derived from an EMBL/GenBank/DDBJ whole genome shotgun (WGS) entry which is preliminary data.</text>
</comment>
<proteinExistence type="predicted"/>
<dbReference type="EMBL" id="JAUZVY010000007">
    <property type="protein sequence ID" value="MDP4530385.1"/>
    <property type="molecule type" value="Genomic_DNA"/>
</dbReference>